<dbReference type="InterPro" id="IPR002763">
    <property type="entry name" value="DUF72"/>
</dbReference>
<protein>
    <recommendedName>
        <fullName evidence="3">DUF72 domain-containing protein</fullName>
    </recommendedName>
</protein>
<evidence type="ECO:0000313" key="2">
    <source>
        <dbReference type="Proteomes" id="UP000324233"/>
    </source>
</evidence>
<dbReference type="InterPro" id="IPR036520">
    <property type="entry name" value="UPF0759_sf"/>
</dbReference>
<dbReference type="PANTHER" id="PTHR30348">
    <property type="entry name" value="UNCHARACTERIZED PROTEIN YECE"/>
    <property type="match status" value="1"/>
</dbReference>
<dbReference type="EMBL" id="CP042997">
    <property type="protein sequence ID" value="QEH37050.1"/>
    <property type="molecule type" value="Genomic_DNA"/>
</dbReference>
<evidence type="ECO:0008006" key="3">
    <source>
        <dbReference type="Google" id="ProtNLM"/>
    </source>
</evidence>
<keyword evidence="2" id="KW-1185">Reference proteome</keyword>
<gene>
    <name evidence="1" type="ORF">OJF2_56350</name>
</gene>
<dbReference type="AlphaFoldDB" id="A0A5B9WAZ4"/>
<dbReference type="SUPFAM" id="SSF117396">
    <property type="entry name" value="TM1631-like"/>
    <property type="match status" value="1"/>
</dbReference>
<sequence length="324" mass="36828">MAQLSLFDSDADRTPEPARRLAAKLARLADRGIYFGTSSWKYEGWIGSIYARERYVERGRFSKKRFESGCLEEYGRTFPVVGGDFSFYQFPSPEYWKTLFEKAPPSLRFGLKVPEEITVVKWPGHSRYGERAGKANHGFLDNSLFQEMFAEPLKAHAGRIAVLMLEFGTFSKSSFATAADFLERLETFLASASGPFRYAVEIRNADYLGPEYFAVLRRHNAAHVFNAWTRMPDLIDQVEMPGAFTADFSVARALLKRGRAYEDAVKLFQPYERVQEVNAGAREGLRRIAERAWKTKQPAYTFVNNRLEGFAPGTIEAVADTLED</sequence>
<dbReference type="RefSeq" id="WP_148596662.1">
    <property type="nucleotide sequence ID" value="NZ_CP042997.1"/>
</dbReference>
<dbReference type="KEGG" id="agv:OJF2_56350"/>
<name>A0A5B9WAZ4_9BACT</name>
<dbReference type="OrthoDB" id="9780310at2"/>
<evidence type="ECO:0000313" key="1">
    <source>
        <dbReference type="EMBL" id="QEH37050.1"/>
    </source>
</evidence>
<dbReference type="Pfam" id="PF01904">
    <property type="entry name" value="DUF72"/>
    <property type="match status" value="1"/>
</dbReference>
<proteinExistence type="predicted"/>
<reference evidence="1 2" key="1">
    <citation type="submission" date="2019-08" db="EMBL/GenBank/DDBJ databases">
        <title>Deep-cultivation of Planctomycetes and their phenomic and genomic characterization uncovers novel biology.</title>
        <authorList>
            <person name="Wiegand S."/>
            <person name="Jogler M."/>
            <person name="Boedeker C."/>
            <person name="Pinto D."/>
            <person name="Vollmers J."/>
            <person name="Rivas-Marin E."/>
            <person name="Kohn T."/>
            <person name="Peeters S.H."/>
            <person name="Heuer A."/>
            <person name="Rast P."/>
            <person name="Oberbeckmann S."/>
            <person name="Bunk B."/>
            <person name="Jeske O."/>
            <person name="Meyerdierks A."/>
            <person name="Storesund J.E."/>
            <person name="Kallscheuer N."/>
            <person name="Luecker S."/>
            <person name="Lage O.M."/>
            <person name="Pohl T."/>
            <person name="Merkel B.J."/>
            <person name="Hornburger P."/>
            <person name="Mueller R.-W."/>
            <person name="Bruemmer F."/>
            <person name="Labrenz M."/>
            <person name="Spormann A.M."/>
            <person name="Op den Camp H."/>
            <person name="Overmann J."/>
            <person name="Amann R."/>
            <person name="Jetten M.S.M."/>
            <person name="Mascher T."/>
            <person name="Medema M.H."/>
            <person name="Devos D.P."/>
            <person name="Kaster A.-K."/>
            <person name="Ovreas L."/>
            <person name="Rohde M."/>
            <person name="Galperin M.Y."/>
            <person name="Jogler C."/>
        </authorList>
    </citation>
    <scope>NUCLEOTIDE SEQUENCE [LARGE SCALE GENOMIC DNA]</scope>
    <source>
        <strain evidence="1 2">OJF2</strain>
    </source>
</reference>
<accession>A0A5B9WAZ4</accession>
<dbReference type="Proteomes" id="UP000324233">
    <property type="component" value="Chromosome"/>
</dbReference>
<dbReference type="Gene3D" id="3.20.20.410">
    <property type="entry name" value="Protein of unknown function UPF0759"/>
    <property type="match status" value="1"/>
</dbReference>
<dbReference type="PANTHER" id="PTHR30348:SF9">
    <property type="entry name" value="UPF0759 PROTEIN YECE"/>
    <property type="match status" value="1"/>
</dbReference>
<organism evidence="1 2">
    <name type="scientific">Aquisphaera giovannonii</name>
    <dbReference type="NCBI Taxonomy" id="406548"/>
    <lineage>
        <taxon>Bacteria</taxon>
        <taxon>Pseudomonadati</taxon>
        <taxon>Planctomycetota</taxon>
        <taxon>Planctomycetia</taxon>
        <taxon>Isosphaerales</taxon>
        <taxon>Isosphaeraceae</taxon>
        <taxon>Aquisphaera</taxon>
    </lineage>
</organism>